<reference evidence="1" key="2">
    <citation type="submission" date="2020-06" db="EMBL/GenBank/DDBJ databases">
        <title>Helianthus annuus Genome sequencing and assembly Release 2.</title>
        <authorList>
            <person name="Gouzy J."/>
            <person name="Langlade N."/>
            <person name="Munos S."/>
        </authorList>
    </citation>
    <scope>NUCLEOTIDE SEQUENCE</scope>
    <source>
        <tissue evidence="1">Leaves</tissue>
    </source>
</reference>
<dbReference type="AlphaFoldDB" id="A0A9K3DP15"/>
<dbReference type="EMBL" id="MNCJ02000332">
    <property type="protein sequence ID" value="KAF5757551.1"/>
    <property type="molecule type" value="Genomic_DNA"/>
</dbReference>
<dbReference type="Gramene" id="mRNA:HanXRQr2_Chr17g0828091">
    <property type="protein sequence ID" value="mRNA:HanXRQr2_Chr17g0828091"/>
    <property type="gene ID" value="HanXRQr2_Chr17g0828091"/>
</dbReference>
<reference evidence="1" key="1">
    <citation type="journal article" date="2017" name="Nature">
        <title>The sunflower genome provides insights into oil metabolism, flowering and Asterid evolution.</title>
        <authorList>
            <person name="Badouin H."/>
            <person name="Gouzy J."/>
            <person name="Grassa C.J."/>
            <person name="Murat F."/>
            <person name="Staton S.E."/>
            <person name="Cottret L."/>
            <person name="Lelandais-Briere C."/>
            <person name="Owens G.L."/>
            <person name="Carrere S."/>
            <person name="Mayjonade B."/>
            <person name="Legrand L."/>
            <person name="Gill N."/>
            <person name="Kane N.C."/>
            <person name="Bowers J.E."/>
            <person name="Hubner S."/>
            <person name="Bellec A."/>
            <person name="Berard A."/>
            <person name="Berges H."/>
            <person name="Blanchet N."/>
            <person name="Boniface M.C."/>
            <person name="Brunel D."/>
            <person name="Catrice O."/>
            <person name="Chaidir N."/>
            <person name="Claudel C."/>
            <person name="Donnadieu C."/>
            <person name="Faraut T."/>
            <person name="Fievet G."/>
            <person name="Helmstetter N."/>
            <person name="King M."/>
            <person name="Knapp S.J."/>
            <person name="Lai Z."/>
            <person name="Le Paslier M.C."/>
            <person name="Lippi Y."/>
            <person name="Lorenzon L."/>
            <person name="Mandel J.R."/>
            <person name="Marage G."/>
            <person name="Marchand G."/>
            <person name="Marquand E."/>
            <person name="Bret-Mestries E."/>
            <person name="Morien E."/>
            <person name="Nambeesan S."/>
            <person name="Nguyen T."/>
            <person name="Pegot-Espagnet P."/>
            <person name="Pouilly N."/>
            <person name="Raftis F."/>
            <person name="Sallet E."/>
            <person name="Schiex T."/>
            <person name="Thomas J."/>
            <person name="Vandecasteele C."/>
            <person name="Vares D."/>
            <person name="Vear F."/>
            <person name="Vautrin S."/>
            <person name="Crespi M."/>
            <person name="Mangin B."/>
            <person name="Burke J.M."/>
            <person name="Salse J."/>
            <person name="Munos S."/>
            <person name="Vincourt P."/>
            <person name="Rieseberg L.H."/>
            <person name="Langlade N.B."/>
        </authorList>
    </citation>
    <scope>NUCLEOTIDE SEQUENCE</scope>
    <source>
        <tissue evidence="1">Leaves</tissue>
    </source>
</reference>
<proteinExistence type="predicted"/>
<protein>
    <submittedName>
        <fullName evidence="1">Uncharacterized protein</fullName>
    </submittedName>
</protein>
<sequence length="71" mass="8473">MISFESRPNGQNRKLKKKLKLLDFKYKKSEFQVLSFNFIVNIRRCPLSFKLTSLVLNHVMSFSLNPVRFFC</sequence>
<evidence type="ECO:0000313" key="2">
    <source>
        <dbReference type="Proteomes" id="UP000215914"/>
    </source>
</evidence>
<evidence type="ECO:0000313" key="1">
    <source>
        <dbReference type="EMBL" id="KAF5757551.1"/>
    </source>
</evidence>
<comment type="caution">
    <text evidence="1">The sequence shown here is derived from an EMBL/GenBank/DDBJ whole genome shotgun (WGS) entry which is preliminary data.</text>
</comment>
<organism evidence="1 2">
    <name type="scientific">Helianthus annuus</name>
    <name type="common">Common sunflower</name>
    <dbReference type="NCBI Taxonomy" id="4232"/>
    <lineage>
        <taxon>Eukaryota</taxon>
        <taxon>Viridiplantae</taxon>
        <taxon>Streptophyta</taxon>
        <taxon>Embryophyta</taxon>
        <taxon>Tracheophyta</taxon>
        <taxon>Spermatophyta</taxon>
        <taxon>Magnoliopsida</taxon>
        <taxon>eudicotyledons</taxon>
        <taxon>Gunneridae</taxon>
        <taxon>Pentapetalae</taxon>
        <taxon>asterids</taxon>
        <taxon>campanulids</taxon>
        <taxon>Asterales</taxon>
        <taxon>Asteraceae</taxon>
        <taxon>Asteroideae</taxon>
        <taxon>Heliantheae alliance</taxon>
        <taxon>Heliantheae</taxon>
        <taxon>Helianthus</taxon>
    </lineage>
</organism>
<dbReference type="Proteomes" id="UP000215914">
    <property type="component" value="Unassembled WGS sequence"/>
</dbReference>
<name>A0A9K3DP15_HELAN</name>
<accession>A0A9K3DP15</accession>
<keyword evidence="2" id="KW-1185">Reference proteome</keyword>
<gene>
    <name evidence="1" type="ORF">HanXRQr2_Chr17g0828091</name>
</gene>